<evidence type="ECO:0000313" key="4">
    <source>
        <dbReference type="EMBL" id="ABE60957.1"/>
    </source>
</evidence>
<protein>
    <submittedName>
        <fullName evidence="4">Nucleotidyl transferase</fullName>
    </submittedName>
</protein>
<feature type="domain" description="Nucleotidyl transferase" evidence="3">
    <location>
        <begin position="7"/>
        <end position="150"/>
    </location>
</feature>
<dbReference type="InterPro" id="IPR029044">
    <property type="entry name" value="Nucleotide-diphossugar_trans"/>
</dbReference>
<reference evidence="4 5" key="1">
    <citation type="submission" date="2006-03" db="EMBL/GenBank/DDBJ databases">
        <title>Complete sequence of chromosome of Nitrobacter hamburgensis X14.</title>
        <authorList>
            <consortium name="US DOE Joint Genome Institute"/>
            <person name="Copeland A."/>
            <person name="Lucas S."/>
            <person name="Lapidus A."/>
            <person name="Barry K."/>
            <person name="Detter J.C."/>
            <person name="Glavina del Rio T."/>
            <person name="Hammon N."/>
            <person name="Israni S."/>
            <person name="Dalin E."/>
            <person name="Tice H."/>
            <person name="Pitluck S."/>
            <person name="Chain P."/>
            <person name="Malfatti S."/>
            <person name="Shin M."/>
            <person name="Vergez L."/>
            <person name="Schmutz J."/>
            <person name="Larimer F."/>
            <person name="Land M."/>
            <person name="Hauser L."/>
            <person name="Kyrpides N."/>
            <person name="Ivanova N."/>
            <person name="Ward B."/>
            <person name="Arp D."/>
            <person name="Klotz M."/>
            <person name="Stein L."/>
            <person name="O'Mullan G."/>
            <person name="Starkenburg S."/>
            <person name="Sayavedra L."/>
            <person name="Poret-Peterson A.T."/>
            <person name="Gentry M.E."/>
            <person name="Bruce D."/>
            <person name="Richardson P."/>
        </authorList>
    </citation>
    <scope>NUCLEOTIDE SEQUENCE [LARGE SCALE GENOMIC DNA]</scope>
    <source>
        <strain evidence="5">DSM 10229 / NCIMB 13809 / X14</strain>
    </source>
</reference>
<accession>Q1QS40</accession>
<name>Q1QS40_NITHX</name>
<dbReference type="PANTHER" id="PTHR43584:SF8">
    <property type="entry name" value="N-ACETYLMURAMATE ALPHA-1-PHOSPHATE URIDYLYLTRANSFERASE"/>
    <property type="match status" value="1"/>
</dbReference>
<dbReference type="CDD" id="cd06422">
    <property type="entry name" value="NTP_transferase_like_1"/>
    <property type="match status" value="1"/>
</dbReference>
<keyword evidence="5" id="KW-1185">Reference proteome</keyword>
<sequence length="240" mass="25884">MPVTPTKAMVLAAGLGLRMRPLTERMPKPMVPVAGKPLLDHVLDRLADAGISEAVVNVRYLPDQIIDHVARRSRPRVIISDERDEVLGTGGAVVKALPLLGDAPFFHLNADTMWIDGARPNLTRMTEAFDPARMDILLLMAPTASSIGYGGSGDYAMLPDGALRRRKENQVVPFVYAGAAIMSPALFAGAPSGEFSLTTMFDRANERERLFGLRLDGVWMHVGTPDAVQAAEQAVLVSVA</sequence>
<dbReference type="InterPro" id="IPR005835">
    <property type="entry name" value="NTP_transferase_dom"/>
</dbReference>
<dbReference type="eggNOG" id="COG1208">
    <property type="taxonomic scope" value="Bacteria"/>
</dbReference>
<keyword evidence="2" id="KW-0548">Nucleotidyltransferase</keyword>
<evidence type="ECO:0000259" key="3">
    <source>
        <dbReference type="Pfam" id="PF00483"/>
    </source>
</evidence>
<dbReference type="AlphaFoldDB" id="Q1QS40"/>
<proteinExistence type="predicted"/>
<gene>
    <name evidence="4" type="ordered locus">Nham_0056</name>
</gene>
<dbReference type="EMBL" id="CP000319">
    <property type="protein sequence ID" value="ABE60957.1"/>
    <property type="molecule type" value="Genomic_DNA"/>
</dbReference>
<dbReference type="STRING" id="323097.Nham_0056"/>
<evidence type="ECO:0000256" key="1">
    <source>
        <dbReference type="ARBA" id="ARBA00022679"/>
    </source>
</evidence>
<keyword evidence="1 4" id="KW-0808">Transferase</keyword>
<dbReference type="InterPro" id="IPR050065">
    <property type="entry name" value="GlmU-like"/>
</dbReference>
<dbReference type="PANTHER" id="PTHR43584">
    <property type="entry name" value="NUCLEOTIDYL TRANSFERASE"/>
    <property type="match status" value="1"/>
</dbReference>
<dbReference type="Proteomes" id="UP000001953">
    <property type="component" value="Chromosome"/>
</dbReference>
<dbReference type="KEGG" id="nha:Nham_0056"/>
<evidence type="ECO:0000256" key="2">
    <source>
        <dbReference type="ARBA" id="ARBA00022695"/>
    </source>
</evidence>
<dbReference type="SUPFAM" id="SSF53448">
    <property type="entry name" value="Nucleotide-diphospho-sugar transferases"/>
    <property type="match status" value="1"/>
</dbReference>
<dbReference type="Gene3D" id="3.90.550.10">
    <property type="entry name" value="Spore Coat Polysaccharide Biosynthesis Protein SpsA, Chain A"/>
    <property type="match status" value="1"/>
</dbReference>
<dbReference type="RefSeq" id="WP_011508664.1">
    <property type="nucleotide sequence ID" value="NC_007964.1"/>
</dbReference>
<organism evidence="4 5">
    <name type="scientific">Nitrobacter hamburgensis (strain DSM 10229 / NCIMB 13809 / X14)</name>
    <dbReference type="NCBI Taxonomy" id="323097"/>
    <lineage>
        <taxon>Bacteria</taxon>
        <taxon>Pseudomonadati</taxon>
        <taxon>Pseudomonadota</taxon>
        <taxon>Alphaproteobacteria</taxon>
        <taxon>Hyphomicrobiales</taxon>
        <taxon>Nitrobacteraceae</taxon>
        <taxon>Nitrobacter</taxon>
    </lineage>
</organism>
<dbReference type="GO" id="GO:0016779">
    <property type="term" value="F:nucleotidyltransferase activity"/>
    <property type="evidence" value="ECO:0007669"/>
    <property type="project" value="UniProtKB-KW"/>
</dbReference>
<dbReference type="Pfam" id="PF00483">
    <property type="entry name" value="NTP_transferase"/>
    <property type="match status" value="1"/>
</dbReference>
<evidence type="ECO:0000313" key="5">
    <source>
        <dbReference type="Proteomes" id="UP000001953"/>
    </source>
</evidence>
<dbReference type="OrthoDB" id="9788272at2"/>
<dbReference type="HOGENOM" id="CLU_029499_2_1_5"/>